<dbReference type="Proteomes" id="UP001476247">
    <property type="component" value="Unassembled WGS sequence"/>
</dbReference>
<feature type="coiled-coil region" evidence="1">
    <location>
        <begin position="31"/>
        <end position="59"/>
    </location>
</feature>
<dbReference type="Pfam" id="PF08731">
    <property type="entry name" value="AFT"/>
    <property type="match status" value="1"/>
</dbReference>
<dbReference type="EMBL" id="BAABUJ010000018">
    <property type="protein sequence ID" value="GAA5801164.1"/>
    <property type="molecule type" value="Genomic_DNA"/>
</dbReference>
<proteinExistence type="predicted"/>
<accession>A0ABP9Y2D8</accession>
<keyword evidence="1" id="KW-0175">Coiled coil</keyword>
<evidence type="ECO:0008006" key="4">
    <source>
        <dbReference type="Google" id="ProtNLM"/>
    </source>
</evidence>
<comment type="caution">
    <text evidence="2">The sequence shown here is derived from an EMBL/GenBank/DDBJ whole genome shotgun (WGS) entry which is preliminary data.</text>
</comment>
<protein>
    <recommendedName>
        <fullName evidence="4">FAR1 domain-containing protein</fullName>
    </recommendedName>
</protein>
<keyword evidence="3" id="KW-1185">Reference proteome</keyword>
<evidence type="ECO:0000313" key="2">
    <source>
        <dbReference type="EMBL" id="GAA5801164.1"/>
    </source>
</evidence>
<dbReference type="InterPro" id="IPR014842">
    <property type="entry name" value="AFT"/>
</dbReference>
<sequence length="344" mass="39878">MEGSLLDEEMKIIRSDPQLLTRRGEVLMNEMNAMENEQANQQELIVEEEEEEEETIEIDKKYNSMREIRLAAIEYGRRRKFAVSTLRSGARQLVLACKHSGSYRGTKKTVTKEANTTEPGSHLPAIALQQAEEEESTPQKRTRKKVSRKIECPFQIRAKPIKGDQWIVYKMVLEHNHPMAVDSKAYAQHRKLDEETQKLIVRLMRSGSTNTMIVKYLSLKGIRNVVRKDIANLRQTYFNPNNNKISATGNILYQVEQIDGQEPYRLGDSQQQVEQINMQENESYHQPKQLEMQVEQNESYQPEKIESCQSEQINMQENESCECVAIQARKVVEAMEALKQEENQ</sequence>
<organism evidence="2 3">
    <name type="scientific">Helicostylum pulchrum</name>
    <dbReference type="NCBI Taxonomy" id="562976"/>
    <lineage>
        <taxon>Eukaryota</taxon>
        <taxon>Fungi</taxon>
        <taxon>Fungi incertae sedis</taxon>
        <taxon>Mucoromycota</taxon>
        <taxon>Mucoromycotina</taxon>
        <taxon>Mucoromycetes</taxon>
        <taxon>Mucorales</taxon>
        <taxon>Mucorineae</taxon>
        <taxon>Mucoraceae</taxon>
        <taxon>Helicostylum</taxon>
    </lineage>
</organism>
<evidence type="ECO:0000256" key="1">
    <source>
        <dbReference type="SAM" id="Coils"/>
    </source>
</evidence>
<name>A0ABP9Y2D8_9FUNG</name>
<gene>
    <name evidence="2" type="ORF">HPULCUR_006606</name>
</gene>
<dbReference type="PANTHER" id="PTHR47718:SF3">
    <property type="entry name" value="PROTEIN FAR1-RELATED SEQUENCE 5-LIKE"/>
    <property type="match status" value="1"/>
</dbReference>
<dbReference type="PANTHER" id="PTHR47718">
    <property type="entry name" value="OS01G0519700 PROTEIN"/>
    <property type="match status" value="1"/>
</dbReference>
<evidence type="ECO:0000313" key="3">
    <source>
        <dbReference type="Proteomes" id="UP001476247"/>
    </source>
</evidence>
<reference evidence="2 3" key="1">
    <citation type="submission" date="2024-04" db="EMBL/GenBank/DDBJ databases">
        <title>genome sequences of Mucor flavus KT1a and Helicostylum pulchrum KT1b strains isolation_sourced from the surface of a dry-aged beef.</title>
        <authorList>
            <person name="Toyotome T."/>
            <person name="Hosono M."/>
            <person name="Torimaru M."/>
            <person name="Fukuda K."/>
            <person name="Mikami N."/>
        </authorList>
    </citation>
    <scope>NUCLEOTIDE SEQUENCE [LARGE SCALE GENOMIC DNA]</scope>
    <source>
        <strain evidence="2 3">KT1b</strain>
    </source>
</reference>